<dbReference type="PROSITE" id="PS01094">
    <property type="entry name" value="UPF0076"/>
    <property type="match status" value="1"/>
</dbReference>
<gene>
    <name evidence="2" type="ORF">CJ255_16750</name>
</gene>
<dbReference type="PANTHER" id="PTHR11803:SF39">
    <property type="entry name" value="2-IMINOBUTANOATE_2-IMINOPROPANOATE DEAMINASE"/>
    <property type="match status" value="1"/>
</dbReference>
<evidence type="ECO:0000313" key="3">
    <source>
        <dbReference type="Proteomes" id="UP000220527"/>
    </source>
</evidence>
<keyword evidence="3" id="KW-1185">Reference proteome</keyword>
<accession>A0A2A6RG52</accession>
<dbReference type="PANTHER" id="PTHR11803">
    <property type="entry name" value="2-IMINOBUTANOATE/2-IMINOPROPANOATE DEAMINASE RIDA"/>
    <property type="match status" value="1"/>
</dbReference>
<dbReference type="RefSeq" id="WP_097645248.1">
    <property type="nucleotide sequence ID" value="NZ_NQWI01000100.1"/>
</dbReference>
<dbReference type="Gene3D" id="3.30.1330.40">
    <property type="entry name" value="RutC-like"/>
    <property type="match status" value="1"/>
</dbReference>
<dbReference type="InterPro" id="IPR035959">
    <property type="entry name" value="RutC-like_sf"/>
</dbReference>
<evidence type="ECO:0000256" key="1">
    <source>
        <dbReference type="ARBA" id="ARBA00010552"/>
    </source>
</evidence>
<comment type="similarity">
    <text evidence="1">Belongs to the RutC family.</text>
</comment>
<evidence type="ECO:0000313" key="2">
    <source>
        <dbReference type="EMBL" id="PDW01911.1"/>
    </source>
</evidence>
<dbReference type="SUPFAM" id="SSF55298">
    <property type="entry name" value="YjgF-like"/>
    <property type="match status" value="1"/>
</dbReference>
<organism evidence="2 3">
    <name type="scientific">Candidatus Viridilinea mediisalina</name>
    <dbReference type="NCBI Taxonomy" id="2024553"/>
    <lineage>
        <taxon>Bacteria</taxon>
        <taxon>Bacillati</taxon>
        <taxon>Chloroflexota</taxon>
        <taxon>Chloroflexia</taxon>
        <taxon>Chloroflexales</taxon>
        <taxon>Chloroflexineae</taxon>
        <taxon>Oscillochloridaceae</taxon>
        <taxon>Candidatus Viridilinea</taxon>
    </lineage>
</organism>
<sequence>MQRTVVRTTHAPAAIGPYSQAIVAGGMVFVSGQLPVDAQTGEMEAGDIRAMTRRIFANLEAVLEAAGTSLAHVVKMTVFLADMDDFQAMNSVYAEFFPENPPARSTVQVARLPRDARIEIEAIALHP</sequence>
<dbReference type="OrthoDB" id="9803101at2"/>
<dbReference type="CDD" id="cd00448">
    <property type="entry name" value="YjgF_YER057c_UK114_family"/>
    <property type="match status" value="1"/>
</dbReference>
<protein>
    <submittedName>
        <fullName evidence="2">Reactive intermediate/imine deaminase</fullName>
    </submittedName>
</protein>
<reference evidence="3" key="1">
    <citation type="submission" date="2017-08" db="EMBL/GenBank/DDBJ databases">
        <authorList>
            <person name="Grouzdev D.S."/>
            <person name="Gaisin V.A."/>
            <person name="Rysina M.S."/>
            <person name="Gorlenko V.M."/>
        </authorList>
    </citation>
    <scope>NUCLEOTIDE SEQUENCE [LARGE SCALE GENOMIC DNA]</scope>
    <source>
        <strain evidence="3">Kir15-3F</strain>
    </source>
</reference>
<proteinExistence type="inferred from homology"/>
<dbReference type="GO" id="GO:0005829">
    <property type="term" value="C:cytosol"/>
    <property type="evidence" value="ECO:0007669"/>
    <property type="project" value="TreeGrafter"/>
</dbReference>
<dbReference type="EMBL" id="NQWI01000100">
    <property type="protein sequence ID" value="PDW01911.1"/>
    <property type="molecule type" value="Genomic_DNA"/>
</dbReference>
<comment type="caution">
    <text evidence="2">The sequence shown here is derived from an EMBL/GenBank/DDBJ whole genome shotgun (WGS) entry which is preliminary data.</text>
</comment>
<dbReference type="InterPro" id="IPR006056">
    <property type="entry name" value="RidA"/>
</dbReference>
<dbReference type="Pfam" id="PF01042">
    <property type="entry name" value="Ribonuc_L-PSP"/>
    <property type="match status" value="1"/>
</dbReference>
<name>A0A2A6RG52_9CHLR</name>
<dbReference type="GO" id="GO:0019239">
    <property type="term" value="F:deaminase activity"/>
    <property type="evidence" value="ECO:0007669"/>
    <property type="project" value="TreeGrafter"/>
</dbReference>
<dbReference type="AlphaFoldDB" id="A0A2A6RG52"/>
<dbReference type="FunFam" id="3.30.1330.40:FF:000001">
    <property type="entry name" value="L-PSP family endoribonuclease"/>
    <property type="match status" value="1"/>
</dbReference>
<dbReference type="InterPro" id="IPR006175">
    <property type="entry name" value="YjgF/YER057c/UK114"/>
</dbReference>
<dbReference type="InterPro" id="IPR019897">
    <property type="entry name" value="RidA_CS"/>
</dbReference>
<dbReference type="NCBIfam" id="TIGR00004">
    <property type="entry name" value="Rid family detoxifying hydrolase"/>
    <property type="match status" value="1"/>
</dbReference>
<dbReference type="Proteomes" id="UP000220527">
    <property type="component" value="Unassembled WGS sequence"/>
</dbReference>